<sequence length="69" mass="7965">MKPLGAKEFHFIDIYHLCWILYIVDKSTITLSQLCLMLHKKVGVNEPLTQLNGPKHKEKAQFLLQNCAL</sequence>
<dbReference type="RefSeq" id="WP_307413966.1">
    <property type="nucleotide sequence ID" value="NZ_JAUSTW010000016.1"/>
</dbReference>
<keyword evidence="2" id="KW-1185">Reference proteome</keyword>
<evidence type="ECO:0000313" key="2">
    <source>
        <dbReference type="Proteomes" id="UP001224122"/>
    </source>
</evidence>
<evidence type="ECO:0000313" key="1">
    <source>
        <dbReference type="EMBL" id="MDQ0202090.1"/>
    </source>
</evidence>
<accession>A0ABT9Y2N9</accession>
<dbReference type="EMBL" id="JAUSTW010000016">
    <property type="protein sequence ID" value="MDQ0202090.1"/>
    <property type="molecule type" value="Genomic_DNA"/>
</dbReference>
<reference evidence="1 2" key="1">
    <citation type="submission" date="2023-07" db="EMBL/GenBank/DDBJ databases">
        <title>Genomic Encyclopedia of Type Strains, Phase IV (KMG-IV): sequencing the most valuable type-strain genomes for metagenomic binning, comparative biology and taxonomic classification.</title>
        <authorList>
            <person name="Goeker M."/>
        </authorList>
    </citation>
    <scope>NUCLEOTIDE SEQUENCE [LARGE SCALE GENOMIC DNA]</scope>
    <source>
        <strain evidence="1 2">DSM 27594</strain>
    </source>
</reference>
<proteinExistence type="predicted"/>
<name>A0ABT9Y2N9_9BACI</name>
<dbReference type="Proteomes" id="UP001224122">
    <property type="component" value="Unassembled WGS sequence"/>
</dbReference>
<protein>
    <submittedName>
        <fullName evidence="1">Uncharacterized protein</fullName>
    </submittedName>
</protein>
<organism evidence="1 2">
    <name type="scientific">Neobacillus ginsengisoli</name>
    <dbReference type="NCBI Taxonomy" id="904295"/>
    <lineage>
        <taxon>Bacteria</taxon>
        <taxon>Bacillati</taxon>
        <taxon>Bacillota</taxon>
        <taxon>Bacilli</taxon>
        <taxon>Bacillales</taxon>
        <taxon>Bacillaceae</taxon>
        <taxon>Neobacillus</taxon>
    </lineage>
</organism>
<comment type="caution">
    <text evidence="1">The sequence shown here is derived from an EMBL/GenBank/DDBJ whole genome shotgun (WGS) entry which is preliminary data.</text>
</comment>
<gene>
    <name evidence="1" type="ORF">J2S10_005319</name>
</gene>